<dbReference type="AlphaFoldDB" id="A0A7S0FRQ0"/>
<proteinExistence type="predicted"/>
<keyword evidence="1" id="KW-0472">Membrane</keyword>
<feature type="transmembrane region" description="Helical" evidence="1">
    <location>
        <begin position="89"/>
        <end position="108"/>
    </location>
</feature>
<evidence type="ECO:0000256" key="1">
    <source>
        <dbReference type="SAM" id="Phobius"/>
    </source>
</evidence>
<evidence type="ECO:0000313" key="2">
    <source>
        <dbReference type="EMBL" id="CAD8376670.1"/>
    </source>
</evidence>
<sequence length="149" mass="16071">MWRVALRRYPGAECPQAFRRCCRVAESREAAAAAKAQGDAVPRQRQLPACDCRVPGTRPPLPSLLERNAEEQHLRKAASARLMQADARVLLVCGALLCLGGSITAVYVAVTHDPNRKEDRPALRRGEYIAGASVVGACALVIITLRGGK</sequence>
<keyword evidence="1" id="KW-0812">Transmembrane</keyword>
<name>A0A7S0FRQ0_9DINO</name>
<organism evidence="2">
    <name type="scientific">Pyrodinium bahamense</name>
    <dbReference type="NCBI Taxonomy" id="73915"/>
    <lineage>
        <taxon>Eukaryota</taxon>
        <taxon>Sar</taxon>
        <taxon>Alveolata</taxon>
        <taxon>Dinophyceae</taxon>
        <taxon>Gonyaulacales</taxon>
        <taxon>Pyrocystaceae</taxon>
        <taxon>Pyrodinium</taxon>
    </lineage>
</organism>
<feature type="transmembrane region" description="Helical" evidence="1">
    <location>
        <begin position="128"/>
        <end position="145"/>
    </location>
</feature>
<keyword evidence="1" id="KW-1133">Transmembrane helix</keyword>
<gene>
    <name evidence="2" type="ORF">PBAH0796_LOCUS22929</name>
</gene>
<accession>A0A7S0FRQ0</accession>
<dbReference type="EMBL" id="HBEG01037591">
    <property type="protein sequence ID" value="CAD8376670.1"/>
    <property type="molecule type" value="Transcribed_RNA"/>
</dbReference>
<protein>
    <submittedName>
        <fullName evidence="2">Uncharacterized protein</fullName>
    </submittedName>
</protein>
<reference evidence="2" key="1">
    <citation type="submission" date="2021-01" db="EMBL/GenBank/DDBJ databases">
        <authorList>
            <person name="Corre E."/>
            <person name="Pelletier E."/>
            <person name="Niang G."/>
            <person name="Scheremetjew M."/>
            <person name="Finn R."/>
            <person name="Kale V."/>
            <person name="Holt S."/>
            <person name="Cochrane G."/>
            <person name="Meng A."/>
            <person name="Brown T."/>
            <person name="Cohen L."/>
        </authorList>
    </citation>
    <scope>NUCLEOTIDE SEQUENCE</scope>
    <source>
        <strain evidence="2">Pbaha01</strain>
    </source>
</reference>